<evidence type="ECO:0000256" key="2">
    <source>
        <dbReference type="ARBA" id="ARBA00022448"/>
    </source>
</evidence>
<evidence type="ECO:0000256" key="6">
    <source>
        <dbReference type="ARBA" id="ARBA00023136"/>
    </source>
</evidence>
<dbReference type="OrthoDB" id="9778910at2"/>
<keyword evidence="2 7" id="KW-0813">Transport</keyword>
<keyword evidence="3" id="KW-1003">Cell membrane</keyword>
<feature type="transmembrane region" description="Helical" evidence="7">
    <location>
        <begin position="168"/>
        <end position="191"/>
    </location>
</feature>
<dbReference type="EMBL" id="VYSA01000004">
    <property type="protein sequence ID" value="KAA9106047.1"/>
    <property type="molecule type" value="Genomic_DNA"/>
</dbReference>
<feature type="domain" description="ABC transmembrane type-1" evidence="8">
    <location>
        <begin position="131"/>
        <end position="353"/>
    </location>
</feature>
<feature type="transmembrane region" description="Helical" evidence="7">
    <location>
        <begin position="234"/>
        <end position="254"/>
    </location>
</feature>
<dbReference type="Pfam" id="PF00528">
    <property type="entry name" value="BPD_transp_1"/>
    <property type="match status" value="1"/>
</dbReference>
<dbReference type="GO" id="GO:0005886">
    <property type="term" value="C:plasma membrane"/>
    <property type="evidence" value="ECO:0007669"/>
    <property type="project" value="UniProtKB-SubCell"/>
</dbReference>
<organism evidence="9 10">
    <name type="scientific">Microbacterium rhizomatis</name>
    <dbReference type="NCBI Taxonomy" id="1631477"/>
    <lineage>
        <taxon>Bacteria</taxon>
        <taxon>Bacillati</taxon>
        <taxon>Actinomycetota</taxon>
        <taxon>Actinomycetes</taxon>
        <taxon>Micrococcales</taxon>
        <taxon>Microbacteriaceae</taxon>
        <taxon>Microbacterium</taxon>
    </lineage>
</organism>
<evidence type="ECO:0000256" key="3">
    <source>
        <dbReference type="ARBA" id="ARBA00022475"/>
    </source>
</evidence>
<accession>A0A5J5J1S2</accession>
<dbReference type="GO" id="GO:0055085">
    <property type="term" value="P:transmembrane transport"/>
    <property type="evidence" value="ECO:0007669"/>
    <property type="project" value="InterPro"/>
</dbReference>
<evidence type="ECO:0000313" key="10">
    <source>
        <dbReference type="Proteomes" id="UP000325827"/>
    </source>
</evidence>
<dbReference type="SUPFAM" id="SSF161098">
    <property type="entry name" value="MetI-like"/>
    <property type="match status" value="1"/>
</dbReference>
<dbReference type="Pfam" id="PF19300">
    <property type="entry name" value="BPD_transp_1_N"/>
    <property type="match status" value="1"/>
</dbReference>
<dbReference type="AlphaFoldDB" id="A0A5J5J1S2"/>
<dbReference type="PANTHER" id="PTHR43163:SF6">
    <property type="entry name" value="DIPEPTIDE TRANSPORT SYSTEM PERMEASE PROTEIN DPPB-RELATED"/>
    <property type="match status" value="1"/>
</dbReference>
<comment type="subcellular location">
    <subcellularLocation>
        <location evidence="1 7">Cell membrane</location>
        <topology evidence="1 7">Multi-pass membrane protein</topology>
    </subcellularLocation>
</comment>
<keyword evidence="5 7" id="KW-1133">Transmembrane helix</keyword>
<keyword evidence="10" id="KW-1185">Reference proteome</keyword>
<evidence type="ECO:0000256" key="1">
    <source>
        <dbReference type="ARBA" id="ARBA00004651"/>
    </source>
</evidence>
<comment type="similarity">
    <text evidence="7">Belongs to the binding-protein-dependent transport system permease family.</text>
</comment>
<proteinExistence type="inferred from homology"/>
<evidence type="ECO:0000256" key="4">
    <source>
        <dbReference type="ARBA" id="ARBA00022692"/>
    </source>
</evidence>
<feature type="transmembrane region" description="Helical" evidence="7">
    <location>
        <begin position="292"/>
        <end position="314"/>
    </location>
</feature>
<name>A0A5J5J1S2_9MICO</name>
<feature type="transmembrane region" description="Helical" evidence="7">
    <location>
        <begin position="137"/>
        <end position="156"/>
    </location>
</feature>
<evidence type="ECO:0000259" key="8">
    <source>
        <dbReference type="PROSITE" id="PS50928"/>
    </source>
</evidence>
<reference evidence="10" key="1">
    <citation type="submission" date="2019-09" db="EMBL/GenBank/DDBJ databases">
        <title>Mumia zhuanghuii sp. nov. isolated from the intestinal contents of plateau pika (Ochotona curzoniae) in the Qinghai-Tibet plateau of China.</title>
        <authorList>
            <person name="Tian Z."/>
        </authorList>
    </citation>
    <scope>NUCLEOTIDE SEQUENCE [LARGE SCALE GENOMIC DNA]</scope>
    <source>
        <strain evidence="10">JCM 30598</strain>
    </source>
</reference>
<evidence type="ECO:0000256" key="5">
    <source>
        <dbReference type="ARBA" id="ARBA00022989"/>
    </source>
</evidence>
<protein>
    <submittedName>
        <fullName evidence="9">ABC transporter permease</fullName>
    </submittedName>
</protein>
<dbReference type="Gene3D" id="1.10.3720.10">
    <property type="entry name" value="MetI-like"/>
    <property type="match status" value="1"/>
</dbReference>
<dbReference type="InterPro" id="IPR045621">
    <property type="entry name" value="BPD_transp_1_N"/>
</dbReference>
<dbReference type="Proteomes" id="UP000325827">
    <property type="component" value="Unassembled WGS sequence"/>
</dbReference>
<dbReference type="PROSITE" id="PS50928">
    <property type="entry name" value="ABC_TM1"/>
    <property type="match status" value="1"/>
</dbReference>
<sequence>MVDRGDPRDRDRPGRAGIQLCRRRTAHGPSRERLLTMIRFAIDRTVSAVVVLFVLLLLIFTVSRAGGADPVRGYLGANASSEAIAAARERLGLDQPLFIQFGQYLQSLVQGDLGLSLSTRRPVAEELARRIPATAELALWAILFALILAVVFAGAYSLRGRVAAGIRFVLFSAASAPAFLLATAGVLLLFAQLGWLPASGRTSFGPSDGMTGLYVLDGILAGSPAYAWDAFQHVLLPALAAAVGPGVAIARVLADGVSGSMKSGYAQTARSLGDSELTIVRRHALRNASSPALTLLGVQIGMMLSSLVVVEQIFSWNGLGQYLTSAISAADLNAVAAISLVLGAFYVLINTLVDIVLAIVDPRVRLS</sequence>
<dbReference type="CDD" id="cd06261">
    <property type="entry name" value="TM_PBP2"/>
    <property type="match status" value="1"/>
</dbReference>
<comment type="caution">
    <text evidence="9">The sequence shown here is derived from an EMBL/GenBank/DDBJ whole genome shotgun (WGS) entry which is preliminary data.</text>
</comment>
<dbReference type="InterPro" id="IPR000515">
    <property type="entry name" value="MetI-like"/>
</dbReference>
<evidence type="ECO:0000256" key="7">
    <source>
        <dbReference type="RuleBase" id="RU363032"/>
    </source>
</evidence>
<dbReference type="InterPro" id="IPR035906">
    <property type="entry name" value="MetI-like_sf"/>
</dbReference>
<evidence type="ECO:0000313" key="9">
    <source>
        <dbReference type="EMBL" id="KAA9106047.1"/>
    </source>
</evidence>
<keyword evidence="4 7" id="KW-0812">Transmembrane</keyword>
<keyword evidence="6 7" id="KW-0472">Membrane</keyword>
<feature type="transmembrane region" description="Helical" evidence="7">
    <location>
        <begin position="41"/>
        <end position="62"/>
    </location>
</feature>
<gene>
    <name evidence="9" type="ORF">F6B43_16965</name>
</gene>
<feature type="transmembrane region" description="Helical" evidence="7">
    <location>
        <begin position="334"/>
        <end position="360"/>
    </location>
</feature>
<dbReference type="PANTHER" id="PTHR43163">
    <property type="entry name" value="DIPEPTIDE TRANSPORT SYSTEM PERMEASE PROTEIN DPPB-RELATED"/>
    <property type="match status" value="1"/>
</dbReference>